<organism evidence="1 2">
    <name type="scientific">Chromobacterium vaccinii</name>
    <dbReference type="NCBI Taxonomy" id="1108595"/>
    <lineage>
        <taxon>Bacteria</taxon>
        <taxon>Pseudomonadati</taxon>
        <taxon>Pseudomonadota</taxon>
        <taxon>Betaproteobacteria</taxon>
        <taxon>Neisseriales</taxon>
        <taxon>Chromobacteriaceae</taxon>
        <taxon>Chromobacterium</taxon>
    </lineage>
</organism>
<sequence length="122" mass="13132">MGAIGDANPLFLQASRRAGQQGEAAIAQKSGFLRRGGTAGYPVAVGKAAEAADDVAVAFRMAQPGLIQAPRFDVAAHLERGELVKVMPAYLVYPSRRHLSRRVQAFLIWLEALLAPHARAER</sequence>
<evidence type="ECO:0008006" key="3">
    <source>
        <dbReference type="Google" id="ProtNLM"/>
    </source>
</evidence>
<accession>A0A1D9LLE1</accession>
<gene>
    <name evidence="1" type="ORF">BKX93_20180</name>
</gene>
<evidence type="ECO:0000313" key="2">
    <source>
        <dbReference type="Proteomes" id="UP000178776"/>
    </source>
</evidence>
<evidence type="ECO:0000313" key="1">
    <source>
        <dbReference type="EMBL" id="AOZ52085.1"/>
    </source>
</evidence>
<name>A0A1D9LLE1_9NEIS</name>
<dbReference type="EMBL" id="CP017707">
    <property type="protein sequence ID" value="AOZ52085.1"/>
    <property type="molecule type" value="Genomic_DNA"/>
</dbReference>
<dbReference type="KEGG" id="cvc:BKX93_20180"/>
<proteinExistence type="predicted"/>
<dbReference type="AlphaFoldDB" id="A0A1D9LLE1"/>
<dbReference type="STRING" id="1108595.BKX93_20180"/>
<reference evidence="1 2" key="1">
    <citation type="submission" date="2016-10" db="EMBL/GenBank/DDBJ databases">
        <title>Chromobacterium muskegensis sp. nov., an insecticidal bacterium isolated from Sphagnum bogs.</title>
        <authorList>
            <person name="Sparks M.E."/>
            <person name="Blackburn M.B."/>
            <person name="Gundersen-Rindal D.E."/>
            <person name="Mitchell A."/>
            <person name="Farrar R."/>
            <person name="Kuhar D."/>
        </authorList>
    </citation>
    <scope>NUCLEOTIDE SEQUENCE [LARGE SCALE GENOMIC DNA]</scope>
    <source>
        <strain evidence="1 2">21-1</strain>
    </source>
</reference>
<dbReference type="Proteomes" id="UP000178776">
    <property type="component" value="Chromosome"/>
</dbReference>
<dbReference type="SUPFAM" id="SSF53850">
    <property type="entry name" value="Periplasmic binding protein-like II"/>
    <property type="match status" value="1"/>
</dbReference>
<protein>
    <recommendedName>
        <fullName evidence="3">LysR substrate-binding domain-containing protein</fullName>
    </recommendedName>
</protein>
<dbReference type="Gene3D" id="3.40.190.290">
    <property type="match status" value="1"/>
</dbReference>